<evidence type="ECO:0000256" key="9">
    <source>
        <dbReference type="PIRSR" id="PIRSR001500-2"/>
    </source>
</evidence>
<evidence type="ECO:0000313" key="12">
    <source>
        <dbReference type="EMBL" id="GAW98799.1"/>
    </source>
</evidence>
<evidence type="ECO:0000256" key="7">
    <source>
        <dbReference type="ARBA" id="ARBA00023239"/>
    </source>
</evidence>
<dbReference type="GO" id="GO:0009094">
    <property type="term" value="P:L-phenylalanine biosynthetic process"/>
    <property type="evidence" value="ECO:0007669"/>
    <property type="project" value="UniProtKB-UniPathway"/>
</dbReference>
<keyword evidence="13" id="KW-1185">Reference proteome</keyword>
<keyword evidence="5" id="KW-0057">Aromatic amino acid biosynthesis</keyword>
<evidence type="ECO:0000256" key="6">
    <source>
        <dbReference type="ARBA" id="ARBA00023222"/>
    </source>
</evidence>
<dbReference type="Gene3D" id="3.30.70.260">
    <property type="match status" value="1"/>
</dbReference>
<gene>
    <name evidence="12" type="primary">pheA_1</name>
    <name evidence="12" type="ORF">IWT30_00758</name>
</gene>
<dbReference type="InterPro" id="IPR002912">
    <property type="entry name" value="ACT_dom"/>
</dbReference>
<evidence type="ECO:0000256" key="8">
    <source>
        <dbReference type="ARBA" id="ARBA00047848"/>
    </source>
</evidence>
<dbReference type="SUPFAM" id="SSF55021">
    <property type="entry name" value="ACT-like"/>
    <property type="match status" value="1"/>
</dbReference>
<feature type="site" description="Essential for prephenate dehydratase activity" evidence="9">
    <location>
        <position position="172"/>
    </location>
</feature>
<dbReference type="PROSITE" id="PS51171">
    <property type="entry name" value="PREPHENATE_DEHYDR_3"/>
    <property type="match status" value="1"/>
</dbReference>
<dbReference type="InterPro" id="IPR008242">
    <property type="entry name" value="Chor_mutase/pphenate_deHydtase"/>
</dbReference>
<evidence type="ECO:0000259" key="10">
    <source>
        <dbReference type="PROSITE" id="PS51171"/>
    </source>
</evidence>
<evidence type="ECO:0000256" key="5">
    <source>
        <dbReference type="ARBA" id="ARBA00023141"/>
    </source>
</evidence>
<dbReference type="PANTHER" id="PTHR21022:SF19">
    <property type="entry name" value="PREPHENATE DEHYDRATASE-RELATED"/>
    <property type="match status" value="1"/>
</dbReference>
<evidence type="ECO:0000256" key="2">
    <source>
        <dbReference type="ARBA" id="ARBA00013147"/>
    </source>
</evidence>
<dbReference type="EC" id="4.2.1.51" evidence="2"/>
<name>A0A1Z5IAN9_9LACO</name>
<dbReference type="InterPro" id="IPR045865">
    <property type="entry name" value="ACT-like_dom_sf"/>
</dbReference>
<dbReference type="Proteomes" id="UP000198374">
    <property type="component" value="Unassembled WGS sequence"/>
</dbReference>
<proteinExistence type="predicted"/>
<dbReference type="AlphaFoldDB" id="A0A1Z5IAN9"/>
<evidence type="ECO:0000256" key="1">
    <source>
        <dbReference type="ARBA" id="ARBA00004741"/>
    </source>
</evidence>
<dbReference type="GO" id="GO:0004664">
    <property type="term" value="F:prephenate dehydratase activity"/>
    <property type="evidence" value="ECO:0007669"/>
    <property type="project" value="UniProtKB-EC"/>
</dbReference>
<evidence type="ECO:0000259" key="11">
    <source>
        <dbReference type="PROSITE" id="PS51671"/>
    </source>
</evidence>
<reference evidence="12 13" key="1">
    <citation type="submission" date="2015-11" db="EMBL/GenBank/DDBJ databases">
        <title>Draft genome sequences of new species of the genus Lactobacillus isolated from orchardgrass silage.</title>
        <authorList>
            <person name="Tohno M."/>
            <person name="Tanizawa Y."/>
            <person name="Arita M."/>
        </authorList>
    </citation>
    <scope>NUCLEOTIDE SEQUENCE [LARGE SCALE GENOMIC DNA]</scope>
    <source>
        <strain evidence="12 13">IWT30</strain>
    </source>
</reference>
<keyword evidence="6" id="KW-0584">Phenylalanine biosynthesis</keyword>
<keyword evidence="4" id="KW-0028">Amino-acid biosynthesis</keyword>
<evidence type="ECO:0000256" key="3">
    <source>
        <dbReference type="ARBA" id="ARBA00021872"/>
    </source>
</evidence>
<evidence type="ECO:0000313" key="13">
    <source>
        <dbReference type="Proteomes" id="UP000198374"/>
    </source>
</evidence>
<dbReference type="PIRSF" id="PIRSF001500">
    <property type="entry name" value="Chor_mut_pdt_Ppr"/>
    <property type="match status" value="1"/>
</dbReference>
<dbReference type="EMBL" id="BCMF01000003">
    <property type="protein sequence ID" value="GAW98799.1"/>
    <property type="molecule type" value="Genomic_DNA"/>
</dbReference>
<dbReference type="SUPFAM" id="SSF53850">
    <property type="entry name" value="Periplasmic binding protein-like II"/>
    <property type="match status" value="1"/>
</dbReference>
<keyword evidence="7" id="KW-0456">Lyase</keyword>
<dbReference type="GO" id="GO:0005737">
    <property type="term" value="C:cytoplasm"/>
    <property type="evidence" value="ECO:0007669"/>
    <property type="project" value="TreeGrafter"/>
</dbReference>
<evidence type="ECO:0000256" key="4">
    <source>
        <dbReference type="ARBA" id="ARBA00022605"/>
    </source>
</evidence>
<protein>
    <recommendedName>
        <fullName evidence="3">Prephenate dehydratase</fullName>
        <ecNumber evidence="2">4.2.1.51</ecNumber>
    </recommendedName>
</protein>
<dbReference type="Gene3D" id="3.40.190.10">
    <property type="entry name" value="Periplasmic binding protein-like II"/>
    <property type="match status" value="2"/>
</dbReference>
<feature type="domain" description="Prephenate dehydratase" evidence="10">
    <location>
        <begin position="2"/>
        <end position="179"/>
    </location>
</feature>
<dbReference type="OrthoDB" id="9802281at2"/>
<dbReference type="Pfam" id="PF00800">
    <property type="entry name" value="PDT"/>
    <property type="match status" value="1"/>
</dbReference>
<accession>A0A1Z5IAN9</accession>
<dbReference type="RefSeq" id="WP_089108601.1">
    <property type="nucleotide sequence ID" value="NZ_BCMF01000003.1"/>
</dbReference>
<dbReference type="InterPro" id="IPR001086">
    <property type="entry name" value="Preph_deHydtase"/>
</dbReference>
<sequence length="280" mass="31159">MKFSVLGPAGTFADAAAQKYLATNLIDNIEIDYHDTFDQVYQAVTPDGIGLLPVENQLDGFVLATLQRLQVADITEIGEVTVPVNFGLAGKVNQLTDIKRIFVQFKTEGQCQKILSQIPNAQIITTSSNMVSVQKLRDGQQGDAAIMPQSQMARQNFSFQFANVADQTDNNTRFIIFKKKPAMLEIPTQPVEDSTASFKSALFITPPTEEVGVLYRILSYFAKTHLNLVTIMSMPTRQKIGIYSFYIEIFGTLAQKQVLFETLQQMADVYTIHPLGVYAL</sequence>
<comment type="caution">
    <text evidence="12">The sequence shown here is derived from an EMBL/GenBank/DDBJ whole genome shotgun (WGS) entry which is preliminary data.</text>
</comment>
<dbReference type="PANTHER" id="PTHR21022">
    <property type="entry name" value="PREPHENATE DEHYDRATASE P PROTEIN"/>
    <property type="match status" value="1"/>
</dbReference>
<feature type="domain" description="ACT" evidence="11">
    <location>
        <begin position="202"/>
        <end position="277"/>
    </location>
</feature>
<dbReference type="PROSITE" id="PS51671">
    <property type="entry name" value="ACT"/>
    <property type="match status" value="1"/>
</dbReference>
<organism evidence="12 13">
    <name type="scientific">Secundilactobacillus mixtipabuli</name>
    <dbReference type="NCBI Taxonomy" id="1435342"/>
    <lineage>
        <taxon>Bacteria</taxon>
        <taxon>Bacillati</taxon>
        <taxon>Bacillota</taxon>
        <taxon>Bacilli</taxon>
        <taxon>Lactobacillales</taxon>
        <taxon>Lactobacillaceae</taxon>
        <taxon>Secundilactobacillus</taxon>
    </lineage>
</organism>
<comment type="catalytic activity">
    <reaction evidence="8">
        <text>prephenate + H(+) = 3-phenylpyruvate + CO2 + H2O</text>
        <dbReference type="Rhea" id="RHEA:21648"/>
        <dbReference type="ChEBI" id="CHEBI:15377"/>
        <dbReference type="ChEBI" id="CHEBI:15378"/>
        <dbReference type="ChEBI" id="CHEBI:16526"/>
        <dbReference type="ChEBI" id="CHEBI:18005"/>
        <dbReference type="ChEBI" id="CHEBI:29934"/>
        <dbReference type="EC" id="4.2.1.51"/>
    </reaction>
</comment>
<comment type="pathway">
    <text evidence="1">Amino-acid biosynthesis; L-phenylalanine biosynthesis; phenylpyruvate from prephenate: step 1/1.</text>
</comment>
<dbReference type="UniPathway" id="UPA00121">
    <property type="reaction ID" value="UER00345"/>
</dbReference>